<gene>
    <name evidence="2" type="ORF">VNO80_06206</name>
</gene>
<evidence type="ECO:0000313" key="3">
    <source>
        <dbReference type="Proteomes" id="UP001374584"/>
    </source>
</evidence>
<sequence>MQINNSLKSGGNGDDGSRKQKGPRIRKRGPGVAELERMMRQEERVKGNSELMAGNQFSSTFQNSMISPSNFQLLPSINNPHGFNGSEQNYCNVKCGTSTLFHHSSYNSDILMHTHTNFPPSSTHLFSGNGNVHPSQVPQDKINSYQHSESGGQRPIPFYNFLGVEDSEEVTDPETLEAGKGKEDIDLNLKL</sequence>
<organism evidence="2 3">
    <name type="scientific">Phaseolus coccineus</name>
    <name type="common">Scarlet runner bean</name>
    <name type="synonym">Phaseolus multiflorus</name>
    <dbReference type="NCBI Taxonomy" id="3886"/>
    <lineage>
        <taxon>Eukaryota</taxon>
        <taxon>Viridiplantae</taxon>
        <taxon>Streptophyta</taxon>
        <taxon>Embryophyta</taxon>
        <taxon>Tracheophyta</taxon>
        <taxon>Spermatophyta</taxon>
        <taxon>Magnoliopsida</taxon>
        <taxon>eudicotyledons</taxon>
        <taxon>Gunneridae</taxon>
        <taxon>Pentapetalae</taxon>
        <taxon>rosids</taxon>
        <taxon>fabids</taxon>
        <taxon>Fabales</taxon>
        <taxon>Fabaceae</taxon>
        <taxon>Papilionoideae</taxon>
        <taxon>50 kb inversion clade</taxon>
        <taxon>NPAAA clade</taxon>
        <taxon>indigoferoid/millettioid clade</taxon>
        <taxon>Phaseoleae</taxon>
        <taxon>Phaseolus</taxon>
    </lineage>
</organism>
<feature type="region of interest" description="Disordered" evidence="1">
    <location>
        <begin position="169"/>
        <end position="191"/>
    </location>
</feature>
<proteinExistence type="predicted"/>
<reference evidence="2 3" key="1">
    <citation type="submission" date="2024-01" db="EMBL/GenBank/DDBJ databases">
        <title>The genomes of 5 underutilized Papilionoideae crops provide insights into root nodulation and disease resistanc.</title>
        <authorList>
            <person name="Jiang F."/>
        </authorList>
    </citation>
    <scope>NUCLEOTIDE SEQUENCE [LARGE SCALE GENOMIC DNA]</scope>
    <source>
        <strain evidence="2">JINMINGXINNONG_FW02</strain>
        <tissue evidence="2">Leaves</tissue>
    </source>
</reference>
<feature type="compositionally biased region" description="Basic residues" evidence="1">
    <location>
        <begin position="19"/>
        <end position="29"/>
    </location>
</feature>
<dbReference type="Proteomes" id="UP001374584">
    <property type="component" value="Unassembled WGS sequence"/>
</dbReference>
<protein>
    <recommendedName>
        <fullName evidence="4">SPOROCYTELESS-like EAR-containing protein</fullName>
    </recommendedName>
</protein>
<evidence type="ECO:0000313" key="2">
    <source>
        <dbReference type="EMBL" id="KAK7372818.1"/>
    </source>
</evidence>
<name>A0AAN9NNE2_PHACN</name>
<keyword evidence="3" id="KW-1185">Reference proteome</keyword>
<dbReference type="EMBL" id="JAYMYR010000003">
    <property type="protein sequence ID" value="KAK7372818.1"/>
    <property type="molecule type" value="Genomic_DNA"/>
</dbReference>
<comment type="caution">
    <text evidence="2">The sequence shown here is derived from an EMBL/GenBank/DDBJ whole genome shotgun (WGS) entry which is preliminary data.</text>
</comment>
<feature type="compositionally biased region" description="Basic and acidic residues" evidence="1">
    <location>
        <begin position="177"/>
        <end position="191"/>
    </location>
</feature>
<dbReference type="AlphaFoldDB" id="A0AAN9NNE2"/>
<feature type="region of interest" description="Disordered" evidence="1">
    <location>
        <begin position="1"/>
        <end position="30"/>
    </location>
</feature>
<evidence type="ECO:0008006" key="4">
    <source>
        <dbReference type="Google" id="ProtNLM"/>
    </source>
</evidence>
<accession>A0AAN9NNE2</accession>
<evidence type="ECO:0000256" key="1">
    <source>
        <dbReference type="SAM" id="MobiDB-lite"/>
    </source>
</evidence>